<protein>
    <submittedName>
        <fullName evidence="3">Uncharacterized protein</fullName>
    </submittedName>
</protein>
<dbReference type="RefSeq" id="XP_040769522.1">
    <property type="nucleotide sequence ID" value="XM_040911885.1"/>
</dbReference>
<proteinExistence type="predicted"/>
<evidence type="ECO:0000313" key="4">
    <source>
        <dbReference type="Proteomes" id="UP000076871"/>
    </source>
</evidence>
<name>A0A165HL68_9APHY</name>
<feature type="region of interest" description="Disordered" evidence="2">
    <location>
        <begin position="201"/>
        <end position="222"/>
    </location>
</feature>
<feature type="coiled-coil region" evidence="1">
    <location>
        <begin position="92"/>
        <end position="190"/>
    </location>
</feature>
<sequence length="222" mass="24940">MYGYAQVPLGADIVHDSDSRDALQEKMDTLFVEKQHLEELISHARKAKVEALQAKKLAAELAFELNIEDLLRTTQADKLPLDGAHAQALSDVQKKTAEVIAEREHYARLEKELRTMKGKHRELPASQSNSQTELEAKIAAEHDARVQLKEECEHLLAKKRNLEITRSNTKTELHENISVAAAEHARLEEALDSKVAEVAEECSARAEQEQAPDTGRVESEEY</sequence>
<evidence type="ECO:0000313" key="3">
    <source>
        <dbReference type="EMBL" id="KZT11874.1"/>
    </source>
</evidence>
<dbReference type="InParanoid" id="A0A165HL68"/>
<dbReference type="AlphaFoldDB" id="A0A165HL68"/>
<dbReference type="EMBL" id="KV427606">
    <property type="protein sequence ID" value="KZT11874.1"/>
    <property type="molecule type" value="Genomic_DNA"/>
</dbReference>
<dbReference type="GeneID" id="63828913"/>
<evidence type="ECO:0000256" key="2">
    <source>
        <dbReference type="SAM" id="MobiDB-lite"/>
    </source>
</evidence>
<dbReference type="Proteomes" id="UP000076871">
    <property type="component" value="Unassembled WGS sequence"/>
</dbReference>
<gene>
    <name evidence="3" type="ORF">LAESUDRAFT_754426</name>
</gene>
<keyword evidence="1" id="KW-0175">Coiled coil</keyword>
<organism evidence="3 4">
    <name type="scientific">Laetiporus sulphureus 93-53</name>
    <dbReference type="NCBI Taxonomy" id="1314785"/>
    <lineage>
        <taxon>Eukaryota</taxon>
        <taxon>Fungi</taxon>
        <taxon>Dikarya</taxon>
        <taxon>Basidiomycota</taxon>
        <taxon>Agaricomycotina</taxon>
        <taxon>Agaricomycetes</taxon>
        <taxon>Polyporales</taxon>
        <taxon>Laetiporus</taxon>
    </lineage>
</organism>
<evidence type="ECO:0000256" key="1">
    <source>
        <dbReference type="SAM" id="Coils"/>
    </source>
</evidence>
<reference evidence="3 4" key="1">
    <citation type="journal article" date="2016" name="Mol. Biol. Evol.">
        <title>Comparative Genomics of Early-Diverging Mushroom-Forming Fungi Provides Insights into the Origins of Lignocellulose Decay Capabilities.</title>
        <authorList>
            <person name="Nagy L.G."/>
            <person name="Riley R."/>
            <person name="Tritt A."/>
            <person name="Adam C."/>
            <person name="Daum C."/>
            <person name="Floudas D."/>
            <person name="Sun H."/>
            <person name="Yadav J.S."/>
            <person name="Pangilinan J."/>
            <person name="Larsson K.H."/>
            <person name="Matsuura K."/>
            <person name="Barry K."/>
            <person name="Labutti K."/>
            <person name="Kuo R."/>
            <person name="Ohm R.A."/>
            <person name="Bhattacharya S.S."/>
            <person name="Shirouzu T."/>
            <person name="Yoshinaga Y."/>
            <person name="Martin F.M."/>
            <person name="Grigoriev I.V."/>
            <person name="Hibbett D.S."/>
        </authorList>
    </citation>
    <scope>NUCLEOTIDE SEQUENCE [LARGE SCALE GENOMIC DNA]</scope>
    <source>
        <strain evidence="3 4">93-53</strain>
    </source>
</reference>
<accession>A0A165HL68</accession>
<keyword evidence="4" id="KW-1185">Reference proteome</keyword>